<dbReference type="SUPFAM" id="SSF46565">
    <property type="entry name" value="Chaperone J-domain"/>
    <property type="match status" value="1"/>
</dbReference>
<sequence>MDDLDMLTRDYGFRPGGKSAPMRSDGGDRRSSSVRSSSSSPLYDDPDGLLYKDVFGGPPKYTKSSNNNSKSSSMNDINYDSIFNTGNDSNSYNNSKTSSVPVYDKPMKDEHFGDLLWNLKSNEKVTGPKSSTSSSAKEFDDLLAGFGSSTSTSNMRSFTESSHYSKPTGNSNQSTIALDDPFAGLGPTSMSPLSNSGEFMDPLEQIGQLGKSGNAHSEASSVSGGVLDDLDPLNGFSKSVPPLYSARTNRGTGGSPQRVGSGRSDTQASSSRENIGKSSSRSSDSRSQKKVPADGFQDSPLFDIPSADPQRSFGPAGSPPSYPSGNIHETHFGSDTSPRSEDQMLPSDDVWLSVSEIPLFTQPTRAPPPSRPPPPIPRRNFKSESSSFASNARKKGDRHSSSPSYNQYSQSPKVVRPAAKSPPTSQLDELDEFAMGKSPHSVDGSAEVSGEDMNANSVAAASAAAMKEAMDRAQAKFRHAKEVRERESAKAAKSKEAVNLDRDEQAMHETQEKELKENKERLEREPAVEKAGAEARERAERAAVQRAQAEARERAAAEAKERAEKVAAEAREKEAREKASAAKAEAEVRRRAERAAVERAAAEARERAAADARERAAAAARMNQQKNDDDLESFFNMGSRANSTPKTRTSSVNETSFASQFQNKAGAGGPKPTFSSTTTSSNRTKASSTTSFADDLSSIFGAATSSGDFQEVEGETEERRRARLERHQRTQERAAKALAEKNQRDLQVQMEQQERHRISESLDIEIKRWAAGKEGNLRALLSTMQYVLWPECGWQPVSLTDLITGASVKKVYRKATLCIHPDKVQQKGATLQQKYVAEKVFDMLKEDPSSPNSQHSQFFPWYLLFKPWVKAEEISPESSQEISGGGAWLLLNTKREEIRCRNILLQTHQPPTTPSPSSVMPLPISGIVHSAGENLEFTDRLERASSYASDGEKNQMRAAKSVSDAGVNRVNDYPPTKLIPLQGCCTSEAFQLLNDRWAAALNAHNNLSEDSRERPVMYTKRSPWGHPFLPHQLMSQAGAESSTGQKDFLSKLQMAMLNTHVNFDA</sequence>
<feature type="compositionally biased region" description="Polar residues" evidence="2">
    <location>
        <begin position="639"/>
        <end position="663"/>
    </location>
</feature>
<dbReference type="Gene3D" id="1.10.287.110">
    <property type="entry name" value="DnaJ domain"/>
    <property type="match status" value="1"/>
</dbReference>
<dbReference type="GO" id="GO:0072583">
    <property type="term" value="P:clathrin-dependent endocytosis"/>
    <property type="evidence" value="ECO:0000318"/>
    <property type="project" value="GO_Central"/>
</dbReference>
<feature type="region of interest" description="Disordered" evidence="2">
    <location>
        <begin position="147"/>
        <end position="451"/>
    </location>
</feature>
<proteinExistence type="predicted"/>
<feature type="compositionally biased region" description="Basic and acidic residues" evidence="2">
    <location>
        <begin position="1"/>
        <end position="12"/>
    </location>
</feature>
<keyword evidence="1" id="KW-0175">Coiled coil</keyword>
<evidence type="ECO:0008006" key="5">
    <source>
        <dbReference type="Google" id="ProtNLM"/>
    </source>
</evidence>
<dbReference type="GO" id="GO:0031982">
    <property type="term" value="C:vesicle"/>
    <property type="evidence" value="ECO:0000318"/>
    <property type="project" value="GO_Central"/>
</dbReference>
<name>A0A3Q7H1D4_SOLLC</name>
<dbReference type="Proteomes" id="UP000004994">
    <property type="component" value="Chromosome 6"/>
</dbReference>
<feature type="compositionally biased region" description="Polar residues" evidence="2">
    <location>
        <begin position="74"/>
        <end position="100"/>
    </location>
</feature>
<dbReference type="GO" id="GO:0072318">
    <property type="term" value="P:clathrin coat disassembly"/>
    <property type="evidence" value="ECO:0000318"/>
    <property type="project" value="GO_Central"/>
</dbReference>
<keyword evidence="4" id="KW-1185">Reference proteome</keyword>
<evidence type="ECO:0000313" key="4">
    <source>
        <dbReference type="Proteomes" id="UP000004994"/>
    </source>
</evidence>
<dbReference type="PANTHER" id="PTHR23172:SF19">
    <property type="entry name" value="J DOMAIN-CONTAINING PROTEIN"/>
    <property type="match status" value="1"/>
</dbReference>
<evidence type="ECO:0000256" key="2">
    <source>
        <dbReference type="SAM" id="MobiDB-lite"/>
    </source>
</evidence>
<dbReference type="OMA" id="LMFNDFY"/>
<dbReference type="PaxDb" id="4081-Solyc06g082830.2.1"/>
<dbReference type="AlphaFoldDB" id="A0A3Q7H1D4"/>
<feature type="compositionally biased region" description="Polar residues" evidence="2">
    <location>
        <begin position="263"/>
        <end position="277"/>
    </location>
</feature>
<evidence type="ECO:0000313" key="3">
    <source>
        <dbReference type="EnsemblPlants" id="Solyc06g082830.3.1"/>
    </source>
</evidence>
<dbReference type="Gramene" id="Solyc06g082830.3.1">
    <property type="protein sequence ID" value="Solyc06g082830.3.1"/>
    <property type="gene ID" value="Solyc06g082830.3"/>
</dbReference>
<dbReference type="GO" id="GO:0030276">
    <property type="term" value="F:clathrin binding"/>
    <property type="evidence" value="ECO:0000318"/>
    <property type="project" value="GO_Central"/>
</dbReference>
<dbReference type="STRING" id="4081.A0A3Q7H1D4"/>
<feature type="compositionally biased region" description="Basic and acidic residues" evidence="2">
    <location>
        <begin position="328"/>
        <end position="342"/>
    </location>
</feature>
<dbReference type="InterPro" id="IPR036869">
    <property type="entry name" value="J_dom_sf"/>
</dbReference>
<protein>
    <recommendedName>
        <fullName evidence="5">J domain-containing protein</fullName>
    </recommendedName>
</protein>
<dbReference type="FunFam" id="1.10.287.110:FF:000009">
    <property type="entry name" value="Auxilin-related protein 1"/>
    <property type="match status" value="1"/>
</dbReference>
<feature type="compositionally biased region" description="Pro residues" evidence="2">
    <location>
        <begin position="365"/>
        <end position="377"/>
    </location>
</feature>
<feature type="compositionally biased region" description="Low complexity" evidence="2">
    <location>
        <begin position="63"/>
        <end position="73"/>
    </location>
</feature>
<feature type="compositionally biased region" description="Basic and acidic residues" evidence="2">
    <location>
        <begin position="717"/>
        <end position="731"/>
    </location>
</feature>
<dbReference type="EnsemblPlants" id="Solyc06g082830.3.1">
    <property type="protein sequence ID" value="Solyc06g082830.3.1"/>
    <property type="gene ID" value="Solyc06g082830.3"/>
</dbReference>
<dbReference type="PANTHER" id="PTHR23172">
    <property type="entry name" value="AUXILIN/CYCLIN G-ASSOCIATED KINASE-RELATED"/>
    <property type="match status" value="1"/>
</dbReference>
<feature type="compositionally biased region" description="Polar residues" evidence="2">
    <location>
        <begin position="147"/>
        <end position="176"/>
    </location>
</feature>
<dbReference type="GO" id="GO:0005737">
    <property type="term" value="C:cytoplasm"/>
    <property type="evidence" value="ECO:0000318"/>
    <property type="project" value="GO_Central"/>
</dbReference>
<organism evidence="3">
    <name type="scientific">Solanum lycopersicum</name>
    <name type="common">Tomato</name>
    <name type="synonym">Lycopersicon esculentum</name>
    <dbReference type="NCBI Taxonomy" id="4081"/>
    <lineage>
        <taxon>Eukaryota</taxon>
        <taxon>Viridiplantae</taxon>
        <taxon>Streptophyta</taxon>
        <taxon>Embryophyta</taxon>
        <taxon>Tracheophyta</taxon>
        <taxon>Spermatophyta</taxon>
        <taxon>Magnoliopsida</taxon>
        <taxon>eudicotyledons</taxon>
        <taxon>Gunneridae</taxon>
        <taxon>Pentapetalae</taxon>
        <taxon>asterids</taxon>
        <taxon>lamiids</taxon>
        <taxon>Solanales</taxon>
        <taxon>Solanaceae</taxon>
        <taxon>Solanoideae</taxon>
        <taxon>Solaneae</taxon>
        <taxon>Solanum</taxon>
        <taxon>Solanum subgen. Lycopersicon</taxon>
    </lineage>
</organism>
<feature type="compositionally biased region" description="Basic and acidic residues" evidence="2">
    <location>
        <begin position="472"/>
        <end position="616"/>
    </location>
</feature>
<reference evidence="3" key="2">
    <citation type="submission" date="2019-01" db="UniProtKB">
        <authorList>
            <consortium name="EnsemblPlants"/>
        </authorList>
    </citation>
    <scope>IDENTIFICATION</scope>
    <source>
        <strain evidence="3">cv. Heinz 1706</strain>
    </source>
</reference>
<feature type="region of interest" description="Disordered" evidence="2">
    <location>
        <begin position="704"/>
        <end position="731"/>
    </location>
</feature>
<dbReference type="InParanoid" id="A0A3Q7H1D4"/>
<feature type="compositionally biased region" description="Low complexity" evidence="2">
    <location>
        <begin position="673"/>
        <end position="690"/>
    </location>
</feature>
<feature type="compositionally biased region" description="Polar residues" evidence="2">
    <location>
        <begin position="188"/>
        <end position="197"/>
    </location>
</feature>
<dbReference type="FunCoup" id="A0A3Q7H1D4">
    <property type="interactions" value="2245"/>
</dbReference>
<feature type="compositionally biased region" description="Polar residues" evidence="2">
    <location>
        <begin position="214"/>
        <end position="223"/>
    </location>
</feature>
<reference evidence="3" key="1">
    <citation type="journal article" date="2012" name="Nature">
        <title>The tomato genome sequence provides insights into fleshy fruit evolution.</title>
        <authorList>
            <consortium name="Tomato Genome Consortium"/>
        </authorList>
    </citation>
    <scope>NUCLEOTIDE SEQUENCE [LARGE SCALE GENOMIC DNA]</scope>
    <source>
        <strain evidence="3">cv. Heinz 1706</strain>
    </source>
</reference>
<evidence type="ECO:0000256" key="1">
    <source>
        <dbReference type="ARBA" id="ARBA00023054"/>
    </source>
</evidence>
<feature type="region of interest" description="Disordered" evidence="2">
    <location>
        <begin position="1"/>
        <end position="105"/>
    </location>
</feature>
<feature type="compositionally biased region" description="Low complexity" evidence="2">
    <location>
        <begin position="401"/>
        <end position="412"/>
    </location>
</feature>
<feature type="region of interest" description="Disordered" evidence="2">
    <location>
        <begin position="472"/>
        <end position="690"/>
    </location>
</feature>
<accession>A0A3Q7H1D4</accession>